<keyword evidence="2" id="KW-0547">Nucleotide-binding</keyword>
<evidence type="ECO:0000313" key="6">
    <source>
        <dbReference type="Proteomes" id="UP000019763"/>
    </source>
</evidence>
<name>A0A023B4I8_GRENI</name>
<dbReference type="Pfam" id="PF00009">
    <property type="entry name" value="GTP_EFTU"/>
    <property type="match status" value="1"/>
</dbReference>
<dbReference type="Gene3D" id="2.40.30.10">
    <property type="entry name" value="Translation factors"/>
    <property type="match status" value="2"/>
</dbReference>
<dbReference type="GO" id="GO:0003746">
    <property type="term" value="F:translation elongation factor activity"/>
    <property type="evidence" value="ECO:0007669"/>
    <property type="project" value="UniProtKB-KW"/>
</dbReference>
<dbReference type="InterPro" id="IPR027417">
    <property type="entry name" value="P-loop_NTPase"/>
</dbReference>
<dbReference type="eggNOG" id="KOG0459">
    <property type="taxonomic scope" value="Eukaryota"/>
</dbReference>
<dbReference type="CDD" id="cd03704">
    <property type="entry name" value="eRF3_C_III"/>
    <property type="match status" value="1"/>
</dbReference>
<dbReference type="PRINTS" id="PR00315">
    <property type="entry name" value="ELONGATNFCT"/>
</dbReference>
<feature type="domain" description="Tr-type G" evidence="4">
    <location>
        <begin position="24"/>
        <end position="259"/>
    </location>
</feature>
<dbReference type="AlphaFoldDB" id="A0A023B4I8"/>
<proteinExistence type="inferred from homology"/>
<reference evidence="5" key="1">
    <citation type="submission" date="2013-12" db="EMBL/GenBank/DDBJ databases">
        <authorList>
            <person name="Omoto C.K."/>
            <person name="Sibley D."/>
            <person name="Venepally P."/>
            <person name="Hadjithomas M."/>
            <person name="Karamycheva S."/>
            <person name="Brunk B."/>
            <person name="Roos D."/>
            <person name="Caler E."/>
            <person name="Lorenzi H."/>
        </authorList>
    </citation>
    <scope>NUCLEOTIDE SEQUENCE</scope>
</reference>
<dbReference type="InterPro" id="IPR050100">
    <property type="entry name" value="TRAFAC_GTPase_members"/>
</dbReference>
<dbReference type="VEuPathDB" id="CryptoDB:GNI_100810"/>
<dbReference type="GeneID" id="22913562"/>
<dbReference type="SUPFAM" id="SSF52540">
    <property type="entry name" value="P-loop containing nucleoside triphosphate hydrolases"/>
    <property type="match status" value="1"/>
</dbReference>
<dbReference type="SUPFAM" id="SSF50447">
    <property type="entry name" value="Translation proteins"/>
    <property type="match status" value="1"/>
</dbReference>
<dbReference type="FunFam" id="3.40.50.300:FF:001202">
    <property type="entry name" value="Translation elongation factor EF-1 subunit alpha"/>
    <property type="match status" value="1"/>
</dbReference>
<dbReference type="OMA" id="IERYEEC"/>
<comment type="caution">
    <text evidence="5">The sequence shown here is derived from an EMBL/GenBank/DDBJ whole genome shotgun (WGS) entry which is preliminary data.</text>
</comment>
<dbReference type="EC" id="2.7.7.4" evidence="5"/>
<dbReference type="Pfam" id="PF22594">
    <property type="entry name" value="GTP-eEF1A_C"/>
    <property type="match status" value="1"/>
</dbReference>
<dbReference type="GO" id="GO:0004781">
    <property type="term" value="F:sulfate adenylyltransferase (ATP) activity"/>
    <property type="evidence" value="ECO:0007669"/>
    <property type="project" value="UniProtKB-EC"/>
</dbReference>
<evidence type="ECO:0000259" key="4">
    <source>
        <dbReference type="PROSITE" id="PS51722"/>
    </source>
</evidence>
<sequence length="463" mass="51353">MVKGVAGVVLFRLKKKGLTEPDSRPHVNIVFIGHVDAGKSTTCGNILCLTGQVDARTMEKYEKEAIDNNRESWYFAYVMDVNEEEREKGITTEVGRAGFEFKTRRFTILDAPGHKSFVPEMLAGASQADIGVLIISARKGEFESGFERGGQTQEHALLAKTLGVNYLIVAVNKMDEPSVNWSKERYTQIVDAFSPFLKSCGFNVNKDVKFIPVSALNTQNLNTRVSDPESPNYDARAAWWPKEELCLFELLEQCPIPPRSDKAPLRVPLLAGYRDNGIVAVGKVEGGVAIVEQPALIMPNNIKVKITGVKVGEETEFAYAKGGENVELRLTGVDEEVLKKGCVLCSINDPIPVTEYIEVQMVLVDMLEHKPLMTAGYRAIFHAHTMSEECEIVSIVETMDKASKKKTRKPAFAKAGQVVTCRIRLDSTQALEIFPDNPQLGRFTLRDEGKTIAIGKIMKIKKI</sequence>
<dbReference type="InterPro" id="IPR054696">
    <property type="entry name" value="GTP-eEF1A_C"/>
</dbReference>
<keyword evidence="6" id="KW-1185">Reference proteome</keyword>
<keyword evidence="3" id="KW-0342">GTP-binding</keyword>
<gene>
    <name evidence="5" type="ORF">GNI_100810</name>
</gene>
<comment type="similarity">
    <text evidence="1">Belongs to the TRAFAC class translation factor GTPase superfamily. Classic translation factor GTPase family. EF-Tu/EF-1A subfamily.</text>
</comment>
<keyword evidence="5" id="KW-0548">Nucleotidyltransferase</keyword>
<dbReference type="GO" id="GO:0005525">
    <property type="term" value="F:GTP binding"/>
    <property type="evidence" value="ECO:0007669"/>
    <property type="project" value="UniProtKB-KW"/>
</dbReference>
<dbReference type="EMBL" id="AFNH02000756">
    <property type="protein sequence ID" value="EZG56822.1"/>
    <property type="molecule type" value="Genomic_DNA"/>
</dbReference>
<dbReference type="InterPro" id="IPR009000">
    <property type="entry name" value="Transl_B-barrel_sf"/>
</dbReference>
<keyword evidence="5" id="KW-0648">Protein biosynthesis</keyword>
<evidence type="ECO:0000313" key="5">
    <source>
        <dbReference type="EMBL" id="EZG56822.1"/>
    </source>
</evidence>
<evidence type="ECO:0000256" key="2">
    <source>
        <dbReference type="ARBA" id="ARBA00022741"/>
    </source>
</evidence>
<dbReference type="SUPFAM" id="SSF50465">
    <property type="entry name" value="EF-Tu/eEF-1alpha/eIF2-gamma C-terminal domain"/>
    <property type="match status" value="1"/>
</dbReference>
<dbReference type="InterPro" id="IPR009001">
    <property type="entry name" value="Transl_elong_EF1A/Init_IF2_C"/>
</dbReference>
<dbReference type="Proteomes" id="UP000019763">
    <property type="component" value="Unassembled WGS sequence"/>
</dbReference>
<dbReference type="PROSITE" id="PS51722">
    <property type="entry name" value="G_TR_2"/>
    <property type="match status" value="1"/>
</dbReference>
<evidence type="ECO:0000256" key="3">
    <source>
        <dbReference type="ARBA" id="ARBA00023134"/>
    </source>
</evidence>
<organism evidence="5 6">
    <name type="scientific">Gregarina niphandrodes</name>
    <name type="common">Septate eugregarine</name>
    <dbReference type="NCBI Taxonomy" id="110365"/>
    <lineage>
        <taxon>Eukaryota</taxon>
        <taxon>Sar</taxon>
        <taxon>Alveolata</taxon>
        <taxon>Apicomplexa</taxon>
        <taxon>Conoidasida</taxon>
        <taxon>Gregarinasina</taxon>
        <taxon>Eugregarinorida</taxon>
        <taxon>Gregarinidae</taxon>
        <taxon>Gregarina</taxon>
    </lineage>
</organism>
<dbReference type="CDD" id="cd01883">
    <property type="entry name" value="EF1_alpha"/>
    <property type="match status" value="1"/>
</dbReference>
<dbReference type="OrthoDB" id="342024at2759"/>
<dbReference type="PANTHER" id="PTHR23115">
    <property type="entry name" value="TRANSLATION FACTOR"/>
    <property type="match status" value="1"/>
</dbReference>
<evidence type="ECO:0000256" key="1">
    <source>
        <dbReference type="ARBA" id="ARBA00007249"/>
    </source>
</evidence>
<accession>A0A023B4I8</accession>
<dbReference type="Gene3D" id="3.40.50.300">
    <property type="entry name" value="P-loop containing nucleotide triphosphate hydrolases"/>
    <property type="match status" value="1"/>
</dbReference>
<protein>
    <submittedName>
        <fullName evidence="5">Translation elongation factor-1-alpha</fullName>
        <ecNumber evidence="5">2.7.7.4</ecNumber>
    </submittedName>
</protein>
<keyword evidence="5" id="KW-0251">Elongation factor</keyword>
<dbReference type="GO" id="GO:0003924">
    <property type="term" value="F:GTPase activity"/>
    <property type="evidence" value="ECO:0007669"/>
    <property type="project" value="InterPro"/>
</dbReference>
<dbReference type="InterPro" id="IPR000795">
    <property type="entry name" value="T_Tr_GTP-bd_dom"/>
</dbReference>
<keyword evidence="5" id="KW-0808">Transferase</keyword>
<dbReference type="RefSeq" id="XP_011131144.1">
    <property type="nucleotide sequence ID" value="XM_011132842.1"/>
</dbReference>